<dbReference type="OrthoDB" id="515032at2"/>
<dbReference type="InterPro" id="IPR025458">
    <property type="entry name" value="DUF4278"/>
</dbReference>
<reference evidence="2" key="1">
    <citation type="journal article" date="2013" name="Proc. Natl. Acad. Sci. U.S.A.">
        <title>Improving the coverage of the cyanobacterial phylum using diversity-driven genome sequencing.</title>
        <authorList>
            <person name="Shih P.M."/>
            <person name="Wu D."/>
            <person name="Latifi A."/>
            <person name="Axen S.D."/>
            <person name="Fewer D.P."/>
            <person name="Talla E."/>
            <person name="Calteau A."/>
            <person name="Cai F."/>
            <person name="Tandeau de Marsac N."/>
            <person name="Rippka R."/>
            <person name="Herdman M."/>
            <person name="Sivonen K."/>
            <person name="Coursin T."/>
            <person name="Laurent T."/>
            <person name="Goodwin L."/>
            <person name="Nolan M."/>
            <person name="Davenport K.W."/>
            <person name="Han C.S."/>
            <person name="Rubin E.M."/>
            <person name="Eisen J.A."/>
            <person name="Woyke T."/>
            <person name="Gugger M."/>
            <person name="Kerfeld C.A."/>
        </authorList>
    </citation>
    <scope>NUCLEOTIDE SEQUENCE [LARGE SCALE GENOMIC DNA]</scope>
    <source>
        <strain evidence="2">ATCC 29371 / PCC 7437</strain>
    </source>
</reference>
<dbReference type="KEGG" id="scs:Sta7437_2300"/>
<protein>
    <recommendedName>
        <fullName evidence="3">DUF4278 domain-containing protein</fullName>
    </recommendedName>
</protein>
<dbReference type="Pfam" id="PF14105">
    <property type="entry name" value="DUF4278"/>
    <property type="match status" value="1"/>
</dbReference>
<evidence type="ECO:0000313" key="1">
    <source>
        <dbReference type="EMBL" id="AFZ35842.1"/>
    </source>
</evidence>
<dbReference type="AlphaFoldDB" id="K9XVZ6"/>
<proteinExistence type="predicted"/>
<keyword evidence="2" id="KW-1185">Reference proteome</keyword>
<sequence length="63" mass="7525">MKLHFRGLTYDSPHTEWEIAEGEVGGSYRGSPWRLHRLTEKHRCRRQINEMVYRGVHYTKNPG</sequence>
<organism evidence="1 2">
    <name type="scientific">Stanieria cyanosphaera (strain ATCC 29371 / PCC 7437)</name>
    <dbReference type="NCBI Taxonomy" id="111780"/>
    <lineage>
        <taxon>Bacteria</taxon>
        <taxon>Bacillati</taxon>
        <taxon>Cyanobacteriota</taxon>
        <taxon>Cyanophyceae</taxon>
        <taxon>Pleurocapsales</taxon>
        <taxon>Dermocarpellaceae</taxon>
        <taxon>Stanieria</taxon>
    </lineage>
</organism>
<name>K9XVZ6_STAC7</name>
<evidence type="ECO:0000313" key="2">
    <source>
        <dbReference type="Proteomes" id="UP000010473"/>
    </source>
</evidence>
<accession>K9XVZ6</accession>
<dbReference type="EMBL" id="CP003653">
    <property type="protein sequence ID" value="AFZ35842.1"/>
    <property type="molecule type" value="Genomic_DNA"/>
</dbReference>
<dbReference type="eggNOG" id="ENOG5033B68">
    <property type="taxonomic scope" value="Bacteria"/>
</dbReference>
<evidence type="ECO:0008006" key="3">
    <source>
        <dbReference type="Google" id="ProtNLM"/>
    </source>
</evidence>
<gene>
    <name evidence="1" type="ordered locus">Sta7437_2300</name>
</gene>
<dbReference type="HOGENOM" id="CLU_195251_1_0_3"/>
<dbReference type="RefSeq" id="WP_015193510.1">
    <property type="nucleotide sequence ID" value="NC_019748.1"/>
</dbReference>
<dbReference type="Proteomes" id="UP000010473">
    <property type="component" value="Chromosome"/>
</dbReference>